<dbReference type="Pfam" id="PF04072">
    <property type="entry name" value="LCM"/>
    <property type="match status" value="1"/>
</dbReference>
<keyword evidence="2 3" id="KW-0808">Transferase</keyword>
<dbReference type="Gene3D" id="3.40.50.150">
    <property type="entry name" value="Vaccinia Virus protein VP39"/>
    <property type="match status" value="1"/>
</dbReference>
<organism evidence="3 4">
    <name type="scientific">Streptomyces orinoci</name>
    <name type="common">Streptoverticillium orinoci</name>
    <dbReference type="NCBI Taxonomy" id="67339"/>
    <lineage>
        <taxon>Bacteria</taxon>
        <taxon>Bacillati</taxon>
        <taxon>Actinomycetota</taxon>
        <taxon>Actinomycetes</taxon>
        <taxon>Kitasatosporales</taxon>
        <taxon>Streptomycetaceae</taxon>
        <taxon>Streptomyces</taxon>
    </lineage>
</organism>
<reference evidence="3 4" key="1">
    <citation type="submission" date="2024-06" db="EMBL/GenBank/DDBJ databases">
        <title>The Natural Products Discovery Center: Release of the First 8490 Sequenced Strains for Exploring Actinobacteria Biosynthetic Diversity.</title>
        <authorList>
            <person name="Kalkreuter E."/>
            <person name="Kautsar S.A."/>
            <person name="Yang D."/>
            <person name="Bader C.D."/>
            <person name="Teijaro C.N."/>
            <person name="Fluegel L."/>
            <person name="Davis C.M."/>
            <person name="Simpson J.R."/>
            <person name="Lauterbach L."/>
            <person name="Steele A.D."/>
            <person name="Gui C."/>
            <person name="Meng S."/>
            <person name="Li G."/>
            <person name="Viehrig K."/>
            <person name="Ye F."/>
            <person name="Su P."/>
            <person name="Kiefer A.F."/>
            <person name="Nichols A."/>
            <person name="Cepeda A.J."/>
            <person name="Yan W."/>
            <person name="Fan B."/>
            <person name="Jiang Y."/>
            <person name="Adhikari A."/>
            <person name="Zheng C.-J."/>
            <person name="Schuster L."/>
            <person name="Cowan T.M."/>
            <person name="Smanski M.J."/>
            <person name="Chevrette M.G."/>
            <person name="De Carvalho L.P.S."/>
            <person name="Shen B."/>
        </authorList>
    </citation>
    <scope>NUCLEOTIDE SEQUENCE [LARGE SCALE GENOMIC DNA]</scope>
    <source>
        <strain evidence="3 4">NPDC052347</strain>
    </source>
</reference>
<name>A0ABV3K2G2_STRON</name>
<dbReference type="PANTHER" id="PTHR43619:SF2">
    <property type="entry name" value="S-ADENOSYL-L-METHIONINE-DEPENDENT METHYLTRANSFERASES SUPERFAMILY PROTEIN"/>
    <property type="match status" value="1"/>
</dbReference>
<dbReference type="InterPro" id="IPR029063">
    <property type="entry name" value="SAM-dependent_MTases_sf"/>
</dbReference>
<keyword evidence="4" id="KW-1185">Reference proteome</keyword>
<evidence type="ECO:0000256" key="2">
    <source>
        <dbReference type="ARBA" id="ARBA00022679"/>
    </source>
</evidence>
<evidence type="ECO:0000313" key="3">
    <source>
        <dbReference type="EMBL" id="MEV5508887.1"/>
    </source>
</evidence>
<evidence type="ECO:0000256" key="1">
    <source>
        <dbReference type="ARBA" id="ARBA00022603"/>
    </source>
</evidence>
<gene>
    <name evidence="3" type="ORF">AB0L16_20990</name>
</gene>
<dbReference type="EMBL" id="JBFAUK010000017">
    <property type="protein sequence ID" value="MEV5508887.1"/>
    <property type="molecule type" value="Genomic_DNA"/>
</dbReference>
<dbReference type="SUPFAM" id="SSF53335">
    <property type="entry name" value="S-adenosyl-L-methionine-dependent methyltransferases"/>
    <property type="match status" value="1"/>
</dbReference>
<dbReference type="GO" id="GO:0032259">
    <property type="term" value="P:methylation"/>
    <property type="evidence" value="ECO:0007669"/>
    <property type="project" value="UniProtKB-KW"/>
</dbReference>
<dbReference type="Proteomes" id="UP001552594">
    <property type="component" value="Unassembled WGS sequence"/>
</dbReference>
<accession>A0ABV3K2G2</accession>
<dbReference type="GO" id="GO:0008168">
    <property type="term" value="F:methyltransferase activity"/>
    <property type="evidence" value="ECO:0007669"/>
    <property type="project" value="UniProtKB-KW"/>
</dbReference>
<dbReference type="InterPro" id="IPR016874">
    <property type="entry name" value="TcmP-like"/>
</dbReference>
<dbReference type="PANTHER" id="PTHR43619">
    <property type="entry name" value="S-ADENOSYL-L-METHIONINE-DEPENDENT METHYLTRANSFERASE YKTD-RELATED"/>
    <property type="match status" value="1"/>
</dbReference>
<comment type="caution">
    <text evidence="3">The sequence shown here is derived from an EMBL/GenBank/DDBJ whole genome shotgun (WGS) entry which is preliminary data.</text>
</comment>
<evidence type="ECO:0000313" key="4">
    <source>
        <dbReference type="Proteomes" id="UP001552594"/>
    </source>
</evidence>
<dbReference type="RefSeq" id="WP_109282167.1">
    <property type="nucleotide sequence ID" value="NZ_JBFAUK010000017.1"/>
</dbReference>
<protein>
    <submittedName>
        <fullName evidence="3">Class I SAM-dependent methyltransferase</fullName>
        <ecNumber evidence="3">2.1.1.-</ecNumber>
    </submittedName>
</protein>
<keyword evidence="1 3" id="KW-0489">Methyltransferase</keyword>
<dbReference type="PIRSF" id="PIRSF028177">
    <property type="entry name" value="Polyketide_synth_Omtfrase_TcmP"/>
    <property type="match status" value="1"/>
</dbReference>
<proteinExistence type="predicted"/>
<sequence length="274" mass="30817">MDREKITLHGVPETMLFTLYARALDSRSPAPVLGDTEAARMVPRIDYDFERAGMGRLTAAGIALRARQLDDWTRRFLLTHREATVLHLACGLDSRAHRITRLPTVRWIDVDLPEVLAIREHLLPHPAGDYRTLAASVTDEGWLEHVPADRPTVAVFEGLSMYLREEDGKRLLQRIVHRFPGGQLLFDCCNSLALRVAPLVPSLRRAGSRFQWAIDDPREPEGWAPGLRCLDALPTAALPGVERLPWPGRLSAWLTARVPGVRDMGRLLRYEFGG</sequence>
<dbReference type="InterPro" id="IPR007213">
    <property type="entry name" value="Ppm1/Ppm2/Tcmp"/>
</dbReference>
<dbReference type="EC" id="2.1.1.-" evidence="3"/>